<proteinExistence type="predicted"/>
<dbReference type="GO" id="GO:0018773">
    <property type="term" value="F:acetylpyruvate hydrolase activity"/>
    <property type="evidence" value="ECO:0007669"/>
    <property type="project" value="TreeGrafter"/>
</dbReference>
<keyword evidence="4" id="KW-1185">Reference proteome</keyword>
<dbReference type="RefSeq" id="WP_184481221.1">
    <property type="nucleotide sequence ID" value="NZ_JACHIV010000001.1"/>
</dbReference>
<dbReference type="PANTHER" id="PTHR11820:SF7">
    <property type="entry name" value="ACYLPYRUVASE FAHD1, MITOCHONDRIAL"/>
    <property type="match status" value="1"/>
</dbReference>
<dbReference type="SUPFAM" id="SSF56529">
    <property type="entry name" value="FAH"/>
    <property type="match status" value="1"/>
</dbReference>
<feature type="domain" description="Fumarylacetoacetase-like C-terminal" evidence="2">
    <location>
        <begin position="59"/>
        <end position="241"/>
    </location>
</feature>
<protein>
    <submittedName>
        <fullName evidence="3">2-keto-4-pentenoate hydratase/2-oxohepta-3-ene-1,7-dioic acid hydratase in catechol pathway</fullName>
    </submittedName>
</protein>
<dbReference type="EMBL" id="JACHIV010000001">
    <property type="protein sequence ID" value="MBB5071123.1"/>
    <property type="molecule type" value="Genomic_DNA"/>
</dbReference>
<dbReference type="PANTHER" id="PTHR11820">
    <property type="entry name" value="ACYLPYRUVASE"/>
    <property type="match status" value="1"/>
</dbReference>
<dbReference type="InterPro" id="IPR011234">
    <property type="entry name" value="Fumarylacetoacetase-like_C"/>
</dbReference>
<organism evidence="3 4">
    <name type="scientific">Saccharopolyspora gloriosae</name>
    <dbReference type="NCBI Taxonomy" id="455344"/>
    <lineage>
        <taxon>Bacteria</taxon>
        <taxon>Bacillati</taxon>
        <taxon>Actinomycetota</taxon>
        <taxon>Actinomycetes</taxon>
        <taxon>Pseudonocardiales</taxon>
        <taxon>Pseudonocardiaceae</taxon>
        <taxon>Saccharopolyspora</taxon>
    </lineage>
</organism>
<comment type="caution">
    <text evidence="3">The sequence shown here is derived from an EMBL/GenBank/DDBJ whole genome shotgun (WGS) entry which is preliminary data.</text>
</comment>
<evidence type="ECO:0000259" key="2">
    <source>
        <dbReference type="Pfam" id="PF01557"/>
    </source>
</evidence>
<dbReference type="InterPro" id="IPR036663">
    <property type="entry name" value="Fumarylacetoacetase_C_sf"/>
</dbReference>
<evidence type="ECO:0000313" key="4">
    <source>
        <dbReference type="Proteomes" id="UP000580474"/>
    </source>
</evidence>
<evidence type="ECO:0000256" key="1">
    <source>
        <dbReference type="ARBA" id="ARBA00022723"/>
    </source>
</evidence>
<evidence type="ECO:0000313" key="3">
    <source>
        <dbReference type="EMBL" id="MBB5071123.1"/>
    </source>
</evidence>
<name>A0A840NLX8_9PSEU</name>
<dbReference type="Pfam" id="PF01557">
    <property type="entry name" value="FAA_hydrolase"/>
    <property type="match status" value="1"/>
</dbReference>
<dbReference type="Gene3D" id="3.90.850.10">
    <property type="entry name" value="Fumarylacetoacetase-like, C-terminal domain"/>
    <property type="match status" value="1"/>
</dbReference>
<gene>
    <name evidence="3" type="ORF">BJ969_004211</name>
</gene>
<dbReference type="Proteomes" id="UP000580474">
    <property type="component" value="Unassembled WGS sequence"/>
</dbReference>
<dbReference type="GO" id="GO:0046872">
    <property type="term" value="F:metal ion binding"/>
    <property type="evidence" value="ECO:0007669"/>
    <property type="project" value="UniProtKB-KW"/>
</dbReference>
<reference evidence="3 4" key="1">
    <citation type="submission" date="2020-08" db="EMBL/GenBank/DDBJ databases">
        <title>Sequencing the genomes of 1000 actinobacteria strains.</title>
        <authorList>
            <person name="Klenk H.-P."/>
        </authorList>
    </citation>
    <scope>NUCLEOTIDE SEQUENCE [LARGE SCALE GENOMIC DNA]</scope>
    <source>
        <strain evidence="3 4">DSM 45582</strain>
    </source>
</reference>
<accession>A0A840NLX8</accession>
<dbReference type="AlphaFoldDB" id="A0A840NLX8"/>
<keyword evidence="1" id="KW-0479">Metal-binding</keyword>
<sequence length="243" mass="25007">MRLVRYQAASGPQSGALVGGVLHPLPEPTAEVPIGDPFRSPESLLAPVLPGTVFGVASRVDETGEVLPPATFLKAVGSVVGPGGAIPLPSGIGLVEAAAELAVVVGSPIWQADPELVLTRVLGYTIALDVTARDEQRRDPLSTAAKSRRGFTPLGPWIETRFDPADAAITLRRNGERVAAGSTADLVRGIPETLSHLSTLVELNKGDVVLTGAPGTISPIEPGDALVAEIDGIGELTSRVVTA</sequence>